<keyword evidence="1" id="KW-0472">Membrane</keyword>
<reference evidence="2 3" key="1">
    <citation type="submission" date="2016-06" db="EMBL/GenBank/DDBJ databases">
        <authorList>
            <person name="Kjaerup R.B."/>
            <person name="Dalgaard T.S."/>
            <person name="Juul-Madsen H.R."/>
        </authorList>
    </citation>
    <scope>NUCLEOTIDE SEQUENCE [LARGE SCALE GENOMIC DNA]</scope>
    <source>
        <strain evidence="2 3">DSM 43818</strain>
    </source>
</reference>
<feature type="transmembrane region" description="Helical" evidence="1">
    <location>
        <begin position="36"/>
        <end position="57"/>
    </location>
</feature>
<proteinExistence type="predicted"/>
<keyword evidence="3" id="KW-1185">Reference proteome</keyword>
<name>A0A1C6RV64_9ACTN</name>
<dbReference type="RefSeq" id="WP_139128870.1">
    <property type="nucleotide sequence ID" value="NZ_FMHT01000003.1"/>
</dbReference>
<keyword evidence="1" id="KW-0812">Transmembrane</keyword>
<gene>
    <name evidence="2" type="ORF">GA0070616_2210</name>
</gene>
<evidence type="ECO:0000313" key="2">
    <source>
        <dbReference type="EMBL" id="SCL21118.1"/>
    </source>
</evidence>
<organism evidence="2 3">
    <name type="scientific">Micromonospora nigra</name>
    <dbReference type="NCBI Taxonomy" id="145857"/>
    <lineage>
        <taxon>Bacteria</taxon>
        <taxon>Bacillati</taxon>
        <taxon>Actinomycetota</taxon>
        <taxon>Actinomycetes</taxon>
        <taxon>Micromonosporales</taxon>
        <taxon>Micromonosporaceae</taxon>
        <taxon>Micromonospora</taxon>
    </lineage>
</organism>
<sequence>MRRITEPDARTVALMAALASIGLLVMLIGWPRQDLVGVAMALGCVLLATISGVAVAAERQRAEAEATQPVPPPVPQFGGLHGIDADTLETLGDREAVRAVRERYRRHDDLDTR</sequence>
<keyword evidence="1" id="KW-1133">Transmembrane helix</keyword>
<evidence type="ECO:0000256" key="1">
    <source>
        <dbReference type="SAM" id="Phobius"/>
    </source>
</evidence>
<dbReference type="EMBL" id="FMHT01000003">
    <property type="protein sequence ID" value="SCL21118.1"/>
    <property type="molecule type" value="Genomic_DNA"/>
</dbReference>
<evidence type="ECO:0000313" key="3">
    <source>
        <dbReference type="Proteomes" id="UP000199699"/>
    </source>
</evidence>
<dbReference type="AlphaFoldDB" id="A0A1C6RV64"/>
<protein>
    <submittedName>
        <fullName evidence="2">Uncharacterized protein</fullName>
    </submittedName>
</protein>
<dbReference type="OrthoDB" id="3403721at2"/>
<accession>A0A1C6RV64</accession>
<dbReference type="Proteomes" id="UP000199699">
    <property type="component" value="Unassembled WGS sequence"/>
</dbReference>
<feature type="transmembrane region" description="Helical" evidence="1">
    <location>
        <begin position="12"/>
        <end position="30"/>
    </location>
</feature>